<dbReference type="PANTHER" id="PTHR46470">
    <property type="entry name" value="N-ACYLNEURAMINATE-9-PHOSPHATASE"/>
    <property type="match status" value="1"/>
</dbReference>
<accession>A0A7D5LA11</accession>
<dbReference type="Gene3D" id="1.20.120.710">
    <property type="entry name" value="Haloacid dehalogenase hydrolase-like domain"/>
    <property type="match status" value="1"/>
</dbReference>
<dbReference type="OrthoDB" id="27736at2157"/>
<evidence type="ECO:0000256" key="4">
    <source>
        <dbReference type="ARBA" id="ARBA00022801"/>
    </source>
</evidence>
<evidence type="ECO:0000256" key="2">
    <source>
        <dbReference type="ARBA" id="ARBA00007958"/>
    </source>
</evidence>
<feature type="region of interest" description="Disordered" evidence="6">
    <location>
        <begin position="193"/>
        <end position="225"/>
    </location>
</feature>
<dbReference type="NCBIfam" id="TIGR01509">
    <property type="entry name" value="HAD-SF-IA-v3"/>
    <property type="match status" value="1"/>
</dbReference>
<dbReference type="SUPFAM" id="SSF56784">
    <property type="entry name" value="HAD-like"/>
    <property type="match status" value="1"/>
</dbReference>
<dbReference type="Proteomes" id="UP000509626">
    <property type="component" value="Chromosome"/>
</dbReference>
<evidence type="ECO:0000313" key="7">
    <source>
        <dbReference type="EMBL" id="QLG61487.1"/>
    </source>
</evidence>
<dbReference type="InterPro" id="IPR051400">
    <property type="entry name" value="HAD-like_hydrolase"/>
</dbReference>
<dbReference type="InterPro" id="IPR041492">
    <property type="entry name" value="HAD_2"/>
</dbReference>
<dbReference type="InterPro" id="IPR006439">
    <property type="entry name" value="HAD-SF_hydro_IA"/>
</dbReference>
<sequence length="225" mass="24053">MYDAVLFDVDLTLLAHDRTTEEVLARTFEAASVDGFCSADEFETAAERVARSGTESTDEFAYLARIFRVAGDDAGVDPDATALARAYDDALDHAAVSPLPGAEVVHELSDEYALGAVTNGRERTHAVKLSAVGLVDAFDAVVYGSDVDHVKPHPEPLERALSALDAAPERTLKVGDSLRKDVRPANDLGLTSAWIPHEADSRPPNAGDPQPDHRLGSLAELPDLL</sequence>
<evidence type="ECO:0000256" key="5">
    <source>
        <dbReference type="ARBA" id="ARBA00022842"/>
    </source>
</evidence>
<dbReference type="InterPro" id="IPR036412">
    <property type="entry name" value="HAD-like_sf"/>
</dbReference>
<dbReference type="GO" id="GO:0044281">
    <property type="term" value="P:small molecule metabolic process"/>
    <property type="evidence" value="ECO:0007669"/>
    <property type="project" value="UniProtKB-ARBA"/>
</dbReference>
<dbReference type="EMBL" id="CP058579">
    <property type="protein sequence ID" value="QLG61487.1"/>
    <property type="molecule type" value="Genomic_DNA"/>
</dbReference>
<comment type="similarity">
    <text evidence="2">Belongs to the HAD-like hydrolase superfamily.</text>
</comment>
<dbReference type="AlphaFoldDB" id="A0A7D5LA11"/>
<comment type="cofactor">
    <cofactor evidence="1">
        <name>Mg(2+)</name>
        <dbReference type="ChEBI" id="CHEBI:18420"/>
    </cofactor>
</comment>
<evidence type="ECO:0000256" key="1">
    <source>
        <dbReference type="ARBA" id="ARBA00001946"/>
    </source>
</evidence>
<dbReference type="InterPro" id="IPR023214">
    <property type="entry name" value="HAD_sf"/>
</dbReference>
<protein>
    <submittedName>
        <fullName evidence="7">HAD family hydrolase</fullName>
    </submittedName>
</protein>
<dbReference type="KEGG" id="halu:HUG12_06975"/>
<keyword evidence="8" id="KW-1185">Reference proteome</keyword>
<dbReference type="GO" id="GO:0046872">
    <property type="term" value="F:metal ion binding"/>
    <property type="evidence" value="ECO:0007669"/>
    <property type="project" value="UniProtKB-KW"/>
</dbReference>
<evidence type="ECO:0000313" key="8">
    <source>
        <dbReference type="Proteomes" id="UP000509626"/>
    </source>
</evidence>
<dbReference type="Pfam" id="PF13419">
    <property type="entry name" value="HAD_2"/>
    <property type="match status" value="1"/>
</dbReference>
<organism evidence="7 8">
    <name type="scientific">Halorarum salinum</name>
    <dbReference type="NCBI Taxonomy" id="2743089"/>
    <lineage>
        <taxon>Archaea</taxon>
        <taxon>Methanobacteriati</taxon>
        <taxon>Methanobacteriota</taxon>
        <taxon>Stenosarchaea group</taxon>
        <taxon>Halobacteria</taxon>
        <taxon>Halobacteriales</taxon>
        <taxon>Haloferacaceae</taxon>
        <taxon>Halorarum</taxon>
    </lineage>
</organism>
<keyword evidence="5" id="KW-0460">Magnesium</keyword>
<proteinExistence type="inferred from homology"/>
<evidence type="ECO:0000256" key="3">
    <source>
        <dbReference type="ARBA" id="ARBA00022723"/>
    </source>
</evidence>
<dbReference type="SFLD" id="SFLDG01129">
    <property type="entry name" value="C1.5:_HAD__Beta-PGM__Phosphata"/>
    <property type="match status" value="1"/>
</dbReference>
<dbReference type="Gene3D" id="3.40.50.1000">
    <property type="entry name" value="HAD superfamily/HAD-like"/>
    <property type="match status" value="1"/>
</dbReference>
<keyword evidence="3" id="KW-0479">Metal-binding</keyword>
<reference evidence="7 8" key="1">
    <citation type="submission" date="2020-06" db="EMBL/GenBank/DDBJ databases">
        <title>NJ-3-1, isolated from saline soil.</title>
        <authorList>
            <person name="Cui H.L."/>
            <person name="Shi X."/>
        </authorList>
    </citation>
    <scope>NUCLEOTIDE SEQUENCE [LARGE SCALE GENOMIC DNA]</scope>
    <source>
        <strain evidence="7 8">NJ-3-1</strain>
    </source>
</reference>
<evidence type="ECO:0000256" key="6">
    <source>
        <dbReference type="SAM" id="MobiDB-lite"/>
    </source>
</evidence>
<dbReference type="GO" id="GO:0016791">
    <property type="term" value="F:phosphatase activity"/>
    <property type="evidence" value="ECO:0007669"/>
    <property type="project" value="TreeGrafter"/>
</dbReference>
<dbReference type="RefSeq" id="WP_179268072.1">
    <property type="nucleotide sequence ID" value="NZ_CP058579.1"/>
</dbReference>
<dbReference type="GeneID" id="56037188"/>
<dbReference type="NCBIfam" id="TIGR01549">
    <property type="entry name" value="HAD-SF-IA-v1"/>
    <property type="match status" value="1"/>
</dbReference>
<name>A0A7D5LA11_9EURY</name>
<dbReference type="PANTHER" id="PTHR46470:SF2">
    <property type="entry name" value="GLYCERALDEHYDE 3-PHOSPHATE PHOSPHATASE"/>
    <property type="match status" value="1"/>
</dbReference>
<keyword evidence="4 7" id="KW-0378">Hydrolase</keyword>
<gene>
    <name evidence="7" type="ORF">HUG12_06975</name>
</gene>
<dbReference type="SFLD" id="SFLDS00003">
    <property type="entry name" value="Haloacid_Dehalogenase"/>
    <property type="match status" value="1"/>
</dbReference>